<dbReference type="InParanoid" id="A0A3Q1ESM2"/>
<evidence type="ECO:0000256" key="1">
    <source>
        <dbReference type="ARBA" id="ARBA00005964"/>
    </source>
</evidence>
<evidence type="ECO:0000313" key="5">
    <source>
        <dbReference type="Proteomes" id="UP000257200"/>
    </source>
</evidence>
<reference evidence="4" key="1">
    <citation type="submission" date="2025-08" db="UniProtKB">
        <authorList>
            <consortium name="Ensembl"/>
        </authorList>
    </citation>
    <scope>IDENTIFICATION</scope>
</reference>
<protein>
    <recommendedName>
        <fullName evidence="3">Carboxylesterase type B domain-containing protein</fullName>
    </recommendedName>
</protein>
<evidence type="ECO:0000313" key="4">
    <source>
        <dbReference type="Ensembl" id="ENSAPOP00000007078.1"/>
    </source>
</evidence>
<dbReference type="Gene3D" id="3.40.50.1820">
    <property type="entry name" value="alpha/beta hydrolase"/>
    <property type="match status" value="1"/>
</dbReference>
<evidence type="ECO:0000256" key="2">
    <source>
        <dbReference type="SAM" id="MobiDB-lite"/>
    </source>
</evidence>
<dbReference type="GeneTree" id="ENSGT00940000166187"/>
<proteinExistence type="inferred from homology"/>
<keyword evidence="5" id="KW-1185">Reference proteome</keyword>
<dbReference type="Pfam" id="PF00135">
    <property type="entry name" value="COesterase"/>
    <property type="match status" value="1"/>
</dbReference>
<evidence type="ECO:0000259" key="3">
    <source>
        <dbReference type="Pfam" id="PF00135"/>
    </source>
</evidence>
<dbReference type="Proteomes" id="UP000257200">
    <property type="component" value="Unplaced"/>
</dbReference>
<dbReference type="AlphaFoldDB" id="A0A3Q1ESM2"/>
<dbReference type="InterPro" id="IPR002018">
    <property type="entry name" value="CarbesteraseB"/>
</dbReference>
<name>A0A3Q1ESM2_9TELE</name>
<dbReference type="PANTHER" id="PTHR44590">
    <property type="entry name" value="CARBOXYLIC ESTER HYDROLASE-RELATED"/>
    <property type="match status" value="1"/>
</dbReference>
<feature type="region of interest" description="Disordered" evidence="2">
    <location>
        <begin position="139"/>
        <end position="166"/>
    </location>
</feature>
<feature type="domain" description="Carboxylesterase type B" evidence="3">
    <location>
        <begin position="28"/>
        <end position="138"/>
    </location>
</feature>
<dbReference type="PROSITE" id="PS00941">
    <property type="entry name" value="CARBOXYLESTERASE_B_2"/>
    <property type="match status" value="1"/>
</dbReference>
<dbReference type="InterPro" id="IPR029058">
    <property type="entry name" value="AB_hydrolase_fold"/>
</dbReference>
<dbReference type="SUPFAM" id="SSF53474">
    <property type="entry name" value="alpha/beta-Hydrolases"/>
    <property type="match status" value="1"/>
</dbReference>
<dbReference type="InterPro" id="IPR019819">
    <property type="entry name" value="Carboxylesterase_B_CS"/>
</dbReference>
<accession>A0A3Q1ESM2</accession>
<reference evidence="4" key="2">
    <citation type="submission" date="2025-09" db="UniProtKB">
        <authorList>
            <consortium name="Ensembl"/>
        </authorList>
    </citation>
    <scope>IDENTIFICATION</scope>
</reference>
<feature type="compositionally biased region" description="Basic and acidic residues" evidence="2">
    <location>
        <begin position="147"/>
        <end position="166"/>
    </location>
</feature>
<comment type="similarity">
    <text evidence="1">Belongs to the type-B carboxylesterase/lipase family.</text>
</comment>
<sequence>MNKVQKYPENARKTTCSTITVQQNNLSDLVISLKNGQIRGEYVTAKGTERRVKQYLAIPFARPPVGPLRLAAPLDVESWEGERDGTKQPPMCIQDPDIVVNVSKTMSLEFTPPELSEDCLYLNVYTPAEATAADKLPVRKTRTKKLLPRDAKQPQDDAKYLQKDAM</sequence>
<dbReference type="Ensembl" id="ENSAPOT00000005583.1">
    <property type="protein sequence ID" value="ENSAPOP00000007078.1"/>
    <property type="gene ID" value="ENSAPOG00000008965.1"/>
</dbReference>
<organism evidence="4 5">
    <name type="scientific">Acanthochromis polyacanthus</name>
    <name type="common">spiny chromis</name>
    <dbReference type="NCBI Taxonomy" id="80966"/>
    <lineage>
        <taxon>Eukaryota</taxon>
        <taxon>Metazoa</taxon>
        <taxon>Chordata</taxon>
        <taxon>Craniata</taxon>
        <taxon>Vertebrata</taxon>
        <taxon>Euteleostomi</taxon>
        <taxon>Actinopterygii</taxon>
        <taxon>Neopterygii</taxon>
        <taxon>Teleostei</taxon>
        <taxon>Neoteleostei</taxon>
        <taxon>Acanthomorphata</taxon>
        <taxon>Ovalentaria</taxon>
        <taxon>Pomacentridae</taxon>
        <taxon>Acanthochromis</taxon>
    </lineage>
</organism>
<dbReference type="STRING" id="80966.ENSAPOP00000007078"/>
<dbReference type="PANTHER" id="PTHR44590:SF4">
    <property type="entry name" value="CARBOXYLIC ESTER HYDROLASE"/>
    <property type="match status" value="1"/>
</dbReference>